<feature type="non-terminal residue" evidence="2">
    <location>
        <position position="1"/>
    </location>
</feature>
<dbReference type="EMBL" id="LS974625">
    <property type="protein sequence ID" value="CAG7863518.1"/>
    <property type="molecule type" value="Genomic_DNA"/>
</dbReference>
<feature type="non-terminal residue" evidence="2">
    <location>
        <position position="67"/>
    </location>
</feature>
<feature type="region of interest" description="Disordered" evidence="1">
    <location>
        <begin position="31"/>
        <end position="67"/>
    </location>
</feature>
<accession>A0A8D9FZK5</accession>
<feature type="compositionally biased region" description="Polar residues" evidence="1">
    <location>
        <begin position="39"/>
        <end position="67"/>
    </location>
</feature>
<dbReference type="Gramene" id="A09p39850.2_BraZ1">
    <property type="protein sequence ID" value="A09p39850.2_BraZ1.CDS.1"/>
    <property type="gene ID" value="A09g39850.2_BraZ1"/>
</dbReference>
<reference evidence="2 3" key="1">
    <citation type="submission" date="2021-07" db="EMBL/GenBank/DDBJ databases">
        <authorList>
            <consortium name="Genoscope - CEA"/>
            <person name="William W."/>
        </authorList>
    </citation>
    <scope>NUCLEOTIDE SEQUENCE [LARGE SCALE GENOMIC DNA]</scope>
</reference>
<dbReference type="AlphaFoldDB" id="A0A8D9FZK5"/>
<protein>
    <submittedName>
        <fullName evidence="2">Uncharacterized protein</fullName>
    </submittedName>
</protein>
<sequence>FRGKLCAEETSFFPNVELLNRRASKNVMLRKRLSHQSKKSSNYGRATYSTHSSLTFTSSPTSYFKPS</sequence>
<organism evidence="2 3">
    <name type="scientific">Brassica campestris</name>
    <name type="common">Field mustard</name>
    <dbReference type="NCBI Taxonomy" id="3711"/>
    <lineage>
        <taxon>Eukaryota</taxon>
        <taxon>Viridiplantae</taxon>
        <taxon>Streptophyta</taxon>
        <taxon>Embryophyta</taxon>
        <taxon>Tracheophyta</taxon>
        <taxon>Spermatophyta</taxon>
        <taxon>Magnoliopsida</taxon>
        <taxon>eudicotyledons</taxon>
        <taxon>Gunneridae</taxon>
        <taxon>Pentapetalae</taxon>
        <taxon>rosids</taxon>
        <taxon>malvids</taxon>
        <taxon>Brassicales</taxon>
        <taxon>Brassicaceae</taxon>
        <taxon>Brassiceae</taxon>
        <taxon>Brassica</taxon>
    </lineage>
</organism>
<evidence type="ECO:0000256" key="1">
    <source>
        <dbReference type="SAM" id="MobiDB-lite"/>
    </source>
</evidence>
<proteinExistence type="predicted"/>
<gene>
    <name evidence="2" type="ORF">BRAPAZ1V2_A09P39850.2</name>
</gene>
<dbReference type="Proteomes" id="UP000694005">
    <property type="component" value="Chromosome A09"/>
</dbReference>
<evidence type="ECO:0000313" key="3">
    <source>
        <dbReference type="Proteomes" id="UP000694005"/>
    </source>
</evidence>
<evidence type="ECO:0000313" key="2">
    <source>
        <dbReference type="EMBL" id="CAG7863518.1"/>
    </source>
</evidence>
<name>A0A8D9FZK5_BRACM</name>